<feature type="domain" description="Fucosyltransferase C-terminal" evidence="7">
    <location>
        <begin position="347"/>
        <end position="484"/>
    </location>
</feature>
<dbReference type="GO" id="GO:0008417">
    <property type="term" value="F:fucosyltransferase activity"/>
    <property type="evidence" value="ECO:0007669"/>
    <property type="project" value="InterPro"/>
</dbReference>
<sequence length="602" mass="68024">MRRFSAGPHAYQPVPQPPTLQSDGAGAQVDAAHIAVGPFGIATSNSKLPPVLEDASYGGHKIPGSNGQDNDDDDNCDDNDEEDDADDLEAAWAHDRTRKARTNYCWTTHVAAAVQRSPLTVLVLTFVAGMIVAWAAYTTMRWSTSRSPSSTLPANDTIDEATNEPSLDLDEHSSPRKSFDPEFQNYIPKDSPFLLHLVGDDNDKVTVMPPSCPFPLVYTDEAHVAEAILFNTDRGHRPSMEERREWRKTRPWQKHYVTGAEAAPQRSALQDYFEQVYEGLPPEERYADGDMTCQLRQALLEQTLWREIRCLLPPLAIIADRLNGTVPQTYSYTYINYSLPIVPYEQKKQDKPVLSFVSNCFPRNSRTLILDELLALMPGQIDSFGRCRGNGNAKQMLSDMGRLDAIDQPETWWTVKTAVTQFYKFTLAMENSNDLDYVTEKYYQCLERGSVPIVYGAPNFAERFSIAPNSFINVADYVTPDLMALSKTTSSPEEALSQENKDGIKRLVERIQYLSSPEGRTEYDAMLAWKKDESWKDTSPMGKIYKMSHRKIHNHCMIAGVARGYDWAKSTWTPAPSAEALESLKFKQKKLWRWKSMIAKDN</sequence>
<keyword evidence="4 5" id="KW-0808">Transferase</keyword>
<gene>
    <name evidence="8" type="ORF">BQ2448_5692</name>
</gene>
<feature type="region of interest" description="Disordered" evidence="6">
    <location>
        <begin position="1"/>
        <end position="27"/>
    </location>
</feature>
<evidence type="ECO:0000313" key="9">
    <source>
        <dbReference type="Proteomes" id="UP000198372"/>
    </source>
</evidence>
<keyword evidence="5" id="KW-0812">Transmembrane</keyword>
<keyword evidence="5" id="KW-0333">Golgi apparatus</keyword>
<evidence type="ECO:0000256" key="5">
    <source>
        <dbReference type="RuleBase" id="RU003832"/>
    </source>
</evidence>
<evidence type="ECO:0000256" key="6">
    <source>
        <dbReference type="SAM" id="MobiDB-lite"/>
    </source>
</evidence>
<evidence type="ECO:0000256" key="2">
    <source>
        <dbReference type="ARBA" id="ARBA00008919"/>
    </source>
</evidence>
<keyword evidence="9" id="KW-1185">Reference proteome</keyword>
<comment type="subcellular location">
    <subcellularLocation>
        <location evidence="5">Golgi apparatus</location>
        <location evidence="5">Golgi stack membrane</location>
        <topology evidence="5">Single-pass type II membrane protein</topology>
    </subcellularLocation>
</comment>
<dbReference type="InterPro" id="IPR055270">
    <property type="entry name" value="Glyco_tran_10_C"/>
</dbReference>
<dbReference type="EC" id="2.4.1.-" evidence="5"/>
<evidence type="ECO:0000256" key="4">
    <source>
        <dbReference type="ARBA" id="ARBA00022679"/>
    </source>
</evidence>
<reference evidence="9" key="1">
    <citation type="submission" date="2016-09" db="EMBL/GenBank/DDBJ databases">
        <authorList>
            <person name="Jeantristanb JTB J.-T."/>
            <person name="Ricardo R."/>
        </authorList>
    </citation>
    <scope>NUCLEOTIDE SEQUENCE [LARGE SCALE GENOMIC DNA]</scope>
</reference>
<evidence type="ECO:0000259" key="7">
    <source>
        <dbReference type="Pfam" id="PF00852"/>
    </source>
</evidence>
<accession>A0A238F7H4</accession>
<keyword evidence="3 5" id="KW-0328">Glycosyltransferase</keyword>
<comment type="similarity">
    <text evidence="2 5">Belongs to the glycosyltransferase 10 family.</text>
</comment>
<dbReference type="InterPro" id="IPR001503">
    <property type="entry name" value="Glyco_trans_10"/>
</dbReference>
<organism evidence="8 9">
    <name type="scientific">Microbotryum intermedium</name>
    <dbReference type="NCBI Taxonomy" id="269621"/>
    <lineage>
        <taxon>Eukaryota</taxon>
        <taxon>Fungi</taxon>
        <taxon>Dikarya</taxon>
        <taxon>Basidiomycota</taxon>
        <taxon>Pucciniomycotina</taxon>
        <taxon>Microbotryomycetes</taxon>
        <taxon>Microbotryales</taxon>
        <taxon>Microbotryaceae</taxon>
        <taxon>Microbotryum</taxon>
    </lineage>
</organism>
<dbReference type="AlphaFoldDB" id="A0A238F7H4"/>
<proteinExistence type="inferred from homology"/>
<dbReference type="PANTHER" id="PTHR11929:SF220">
    <property type="entry name" value="FUCOSYLTRANSFERASE"/>
    <property type="match status" value="1"/>
</dbReference>
<dbReference type="Pfam" id="PF00852">
    <property type="entry name" value="Glyco_transf_10"/>
    <property type="match status" value="1"/>
</dbReference>
<evidence type="ECO:0000256" key="3">
    <source>
        <dbReference type="ARBA" id="ARBA00022676"/>
    </source>
</evidence>
<evidence type="ECO:0000256" key="1">
    <source>
        <dbReference type="ARBA" id="ARBA00004922"/>
    </source>
</evidence>
<dbReference type="SUPFAM" id="SSF53756">
    <property type="entry name" value="UDP-Glycosyltransferase/glycogen phosphorylase"/>
    <property type="match status" value="1"/>
</dbReference>
<evidence type="ECO:0000313" key="8">
    <source>
        <dbReference type="EMBL" id="SCV67046.1"/>
    </source>
</evidence>
<keyword evidence="5" id="KW-1133">Transmembrane helix</keyword>
<comment type="pathway">
    <text evidence="1">Protein modification; protein glycosylation.</text>
</comment>
<dbReference type="UniPathway" id="UPA00378"/>
<feature type="region of interest" description="Disordered" evidence="6">
    <location>
        <begin position="50"/>
        <end position="84"/>
    </location>
</feature>
<keyword evidence="5" id="KW-0472">Membrane</keyword>
<feature type="region of interest" description="Disordered" evidence="6">
    <location>
        <begin position="144"/>
        <end position="176"/>
    </location>
</feature>
<dbReference type="InterPro" id="IPR038577">
    <property type="entry name" value="GT10-like_C_sf"/>
</dbReference>
<feature type="compositionally biased region" description="Polar residues" evidence="6">
    <location>
        <begin position="144"/>
        <end position="154"/>
    </location>
</feature>
<feature type="compositionally biased region" description="Acidic residues" evidence="6">
    <location>
        <begin position="69"/>
        <end position="84"/>
    </location>
</feature>
<dbReference type="Gene3D" id="3.40.50.11660">
    <property type="entry name" value="Glycosyl transferase family 10, C-terminal domain"/>
    <property type="match status" value="1"/>
</dbReference>
<dbReference type="Proteomes" id="UP000198372">
    <property type="component" value="Unassembled WGS sequence"/>
</dbReference>
<dbReference type="GO" id="GO:0032580">
    <property type="term" value="C:Golgi cisterna membrane"/>
    <property type="evidence" value="ECO:0007669"/>
    <property type="project" value="UniProtKB-SubCell"/>
</dbReference>
<dbReference type="EMBL" id="FMSP01000001">
    <property type="protein sequence ID" value="SCV67046.1"/>
    <property type="molecule type" value="Genomic_DNA"/>
</dbReference>
<dbReference type="STRING" id="269621.A0A238F7H4"/>
<name>A0A238F7H4_9BASI</name>
<dbReference type="PANTHER" id="PTHR11929">
    <property type="entry name" value="ALPHA- 1,3 -FUCOSYLTRANSFERASE"/>
    <property type="match status" value="1"/>
</dbReference>
<feature type="transmembrane region" description="Helical" evidence="5">
    <location>
        <begin position="119"/>
        <end position="137"/>
    </location>
</feature>
<dbReference type="OrthoDB" id="427096at2759"/>
<protein>
    <recommendedName>
        <fullName evidence="5">Fucosyltransferase</fullName>
        <ecNumber evidence="5">2.4.1.-</ecNumber>
    </recommendedName>
</protein>